<evidence type="ECO:0000256" key="1">
    <source>
        <dbReference type="SAM" id="SignalP"/>
    </source>
</evidence>
<organism evidence="2 3">
    <name type="scientific">Marinobacter antarcticus</name>
    <dbReference type="NCBI Taxonomy" id="564117"/>
    <lineage>
        <taxon>Bacteria</taxon>
        <taxon>Pseudomonadati</taxon>
        <taxon>Pseudomonadota</taxon>
        <taxon>Gammaproteobacteria</taxon>
        <taxon>Pseudomonadales</taxon>
        <taxon>Marinobacteraceae</taxon>
        <taxon>Marinobacter</taxon>
    </lineage>
</organism>
<sequence>MKKYKPLLIFFLILWSSATFAGEADVVEVNVNENSKSSYSFTVAVLHADTGWKHYADKWEVVDEEGNILGTRILHHPHVDEQPFTRSLSGVEIPEHIKTVTIRAHDSVHEYGGKTISVELR</sequence>
<dbReference type="OrthoDB" id="573055at2"/>
<protein>
    <submittedName>
        <fullName evidence="2">Uncharacterized protein</fullName>
    </submittedName>
</protein>
<proteinExistence type="predicted"/>
<dbReference type="EMBL" id="FRAQ01000003">
    <property type="protein sequence ID" value="SHK73388.1"/>
    <property type="molecule type" value="Genomic_DNA"/>
</dbReference>
<dbReference type="Proteomes" id="UP000184497">
    <property type="component" value="Unassembled WGS sequence"/>
</dbReference>
<dbReference type="RefSeq" id="WP_072798891.1">
    <property type="nucleotide sequence ID" value="NZ_FRAQ01000003.1"/>
</dbReference>
<keyword evidence="1" id="KW-0732">Signal</keyword>
<keyword evidence="3" id="KW-1185">Reference proteome</keyword>
<accession>A0A1M6UVZ1</accession>
<evidence type="ECO:0000313" key="3">
    <source>
        <dbReference type="Proteomes" id="UP000184497"/>
    </source>
</evidence>
<dbReference type="AlphaFoldDB" id="A0A1M6UVZ1"/>
<name>A0A1M6UVZ1_9GAMM</name>
<reference evidence="3" key="1">
    <citation type="submission" date="2016-11" db="EMBL/GenBank/DDBJ databases">
        <authorList>
            <person name="Varghese N."/>
            <person name="Submissions S."/>
        </authorList>
    </citation>
    <scope>NUCLEOTIDE SEQUENCE [LARGE SCALE GENOMIC DNA]</scope>
    <source>
        <strain evidence="3">CGMCC 1.10835</strain>
    </source>
</reference>
<evidence type="ECO:0000313" key="2">
    <source>
        <dbReference type="EMBL" id="SHK73388.1"/>
    </source>
</evidence>
<feature type="chain" id="PRO_5013178288" evidence="1">
    <location>
        <begin position="22"/>
        <end position="121"/>
    </location>
</feature>
<dbReference type="STRING" id="564117.SAMN05216369_2944"/>
<gene>
    <name evidence="2" type="ORF">SAMN05216369_2944</name>
</gene>
<feature type="signal peptide" evidence="1">
    <location>
        <begin position="1"/>
        <end position="21"/>
    </location>
</feature>